<feature type="domain" description="FZ" evidence="14">
    <location>
        <begin position="35"/>
        <end position="160"/>
    </location>
</feature>
<evidence type="ECO:0000256" key="13">
    <source>
        <dbReference type="SAM" id="Phobius"/>
    </source>
</evidence>
<evidence type="ECO:0000256" key="3">
    <source>
        <dbReference type="ARBA" id="ARBA00022473"/>
    </source>
</evidence>
<dbReference type="Pfam" id="PF01392">
    <property type="entry name" value="Fz"/>
    <property type="match status" value="1"/>
</dbReference>
<evidence type="ECO:0000256" key="7">
    <source>
        <dbReference type="ARBA" id="ARBA00023040"/>
    </source>
</evidence>
<feature type="transmembrane region" description="Helical" evidence="13">
    <location>
        <begin position="328"/>
        <end position="356"/>
    </location>
</feature>
<dbReference type="CDD" id="cd15909">
    <property type="entry name" value="7tmF_FZD4_9_10-like"/>
    <property type="match status" value="1"/>
</dbReference>
<dbReference type="Gene3D" id="1.10.2000.10">
    <property type="entry name" value="Frizzled cysteine-rich domain"/>
    <property type="match status" value="1"/>
</dbReference>
<proteinExistence type="inferred from homology"/>
<dbReference type="AlphaFoldDB" id="A0A8B6CDU9"/>
<keyword evidence="17" id="KW-1185">Reference proteome</keyword>
<dbReference type="InterPro" id="IPR036790">
    <property type="entry name" value="Frizzled_dom_sf"/>
</dbReference>
<keyword evidence="6 13" id="KW-1133">Transmembrane helix</keyword>
<keyword evidence="8 13" id="KW-0472">Membrane</keyword>
<feature type="disulfide bond" evidence="12">
    <location>
        <begin position="40"/>
        <end position="101"/>
    </location>
</feature>
<feature type="transmembrane region" description="Helical" evidence="13">
    <location>
        <begin position="420"/>
        <end position="441"/>
    </location>
</feature>
<comment type="caution">
    <text evidence="16">The sequence shown here is derived from an EMBL/GenBank/DDBJ whole genome shotgun (WGS) entry which is preliminary data.</text>
</comment>
<evidence type="ECO:0000256" key="1">
    <source>
        <dbReference type="ARBA" id="ARBA00004651"/>
    </source>
</evidence>
<dbReference type="GO" id="GO:0005615">
    <property type="term" value="C:extracellular space"/>
    <property type="evidence" value="ECO:0007669"/>
    <property type="project" value="TreeGrafter"/>
</dbReference>
<organism evidence="16 17">
    <name type="scientific">Mytilus galloprovincialis</name>
    <name type="common">Mediterranean mussel</name>
    <dbReference type="NCBI Taxonomy" id="29158"/>
    <lineage>
        <taxon>Eukaryota</taxon>
        <taxon>Metazoa</taxon>
        <taxon>Spiralia</taxon>
        <taxon>Lophotrochozoa</taxon>
        <taxon>Mollusca</taxon>
        <taxon>Bivalvia</taxon>
        <taxon>Autobranchia</taxon>
        <taxon>Pteriomorphia</taxon>
        <taxon>Mytilida</taxon>
        <taxon>Mytiloidea</taxon>
        <taxon>Mytilidae</taxon>
        <taxon>Mytilinae</taxon>
        <taxon>Mytilus</taxon>
    </lineage>
</organism>
<feature type="transmembrane region" description="Helical" evidence="13">
    <location>
        <begin position="246"/>
        <end position="268"/>
    </location>
</feature>
<dbReference type="InterPro" id="IPR000539">
    <property type="entry name" value="Frizzled/Smoothened_7TM"/>
</dbReference>
<evidence type="ECO:0000256" key="11">
    <source>
        <dbReference type="ARBA" id="ARBA00023224"/>
    </source>
</evidence>
<feature type="transmembrane region" description="Helical" evidence="13">
    <location>
        <begin position="368"/>
        <end position="390"/>
    </location>
</feature>
<evidence type="ECO:0000256" key="2">
    <source>
        <dbReference type="ARBA" id="ARBA00008077"/>
    </source>
</evidence>
<dbReference type="InterPro" id="IPR017981">
    <property type="entry name" value="GPCR_2-like_7TM"/>
</dbReference>
<feature type="domain" description="G-protein coupled receptors family 2 profile 2" evidence="15">
    <location>
        <begin position="244"/>
        <end position="547"/>
    </location>
</feature>
<dbReference type="SMART" id="SM00063">
    <property type="entry name" value="FRI"/>
    <property type="match status" value="1"/>
</dbReference>
<keyword evidence="4" id="KW-1003">Cell membrane</keyword>
<protein>
    <submittedName>
        <fullName evidence="16">Frizzled 9/10</fullName>
    </submittedName>
</protein>
<evidence type="ECO:0000259" key="14">
    <source>
        <dbReference type="PROSITE" id="PS50038"/>
    </source>
</evidence>
<keyword evidence="5 13" id="KW-0812">Transmembrane</keyword>
<feature type="disulfide bond" evidence="12">
    <location>
        <begin position="48"/>
        <end position="94"/>
    </location>
</feature>
<dbReference type="InterPro" id="IPR020067">
    <property type="entry name" value="Frizzled_dom"/>
</dbReference>
<evidence type="ECO:0000256" key="12">
    <source>
        <dbReference type="PROSITE-ProRule" id="PRU00090"/>
    </source>
</evidence>
<comment type="subcellular location">
    <subcellularLocation>
        <location evidence="1">Cell membrane</location>
        <topology evidence="1">Multi-pass membrane protein</topology>
    </subcellularLocation>
</comment>
<dbReference type="EMBL" id="UYJE01001491">
    <property type="protein sequence ID" value="VDI02620.1"/>
    <property type="molecule type" value="Genomic_DNA"/>
</dbReference>
<feature type="transmembrane region" description="Helical" evidence="13">
    <location>
        <begin position="280"/>
        <end position="300"/>
    </location>
</feature>
<evidence type="ECO:0000313" key="16">
    <source>
        <dbReference type="EMBL" id="VDI02620.1"/>
    </source>
</evidence>
<dbReference type="Proteomes" id="UP000596742">
    <property type="component" value="Unassembled WGS sequence"/>
</dbReference>
<dbReference type="GO" id="GO:0060070">
    <property type="term" value="P:canonical Wnt signaling pathway"/>
    <property type="evidence" value="ECO:0007669"/>
    <property type="project" value="TreeGrafter"/>
</dbReference>
<evidence type="ECO:0000256" key="6">
    <source>
        <dbReference type="ARBA" id="ARBA00022989"/>
    </source>
</evidence>
<gene>
    <name evidence="16" type="ORF">MGAL_10B067550</name>
</gene>
<feature type="non-terminal residue" evidence="16">
    <location>
        <position position="593"/>
    </location>
</feature>
<keyword evidence="3" id="KW-0217">Developmental protein</keyword>
<evidence type="ECO:0000313" key="17">
    <source>
        <dbReference type="Proteomes" id="UP000596742"/>
    </source>
</evidence>
<dbReference type="PANTHER" id="PTHR11309">
    <property type="entry name" value="FRIZZLED"/>
    <property type="match status" value="1"/>
</dbReference>
<dbReference type="PANTHER" id="PTHR11309:SF99">
    <property type="entry name" value="FRIZZLED-4"/>
    <property type="match status" value="1"/>
</dbReference>
<dbReference type="GO" id="GO:0035567">
    <property type="term" value="P:non-canonical Wnt signaling pathway"/>
    <property type="evidence" value="ECO:0007669"/>
    <property type="project" value="TreeGrafter"/>
</dbReference>
<feature type="non-terminal residue" evidence="16">
    <location>
        <position position="1"/>
    </location>
</feature>
<dbReference type="Pfam" id="PF01534">
    <property type="entry name" value="Frizzled"/>
    <property type="match status" value="1"/>
</dbReference>
<evidence type="ECO:0000256" key="8">
    <source>
        <dbReference type="ARBA" id="ARBA00023136"/>
    </source>
</evidence>
<reference evidence="16" key="1">
    <citation type="submission" date="2018-11" db="EMBL/GenBank/DDBJ databases">
        <authorList>
            <person name="Alioto T."/>
            <person name="Alioto T."/>
        </authorList>
    </citation>
    <scope>NUCLEOTIDE SEQUENCE</scope>
</reference>
<keyword evidence="10" id="KW-0675">Receptor</keyword>
<dbReference type="GO" id="GO:0004930">
    <property type="term" value="F:G protein-coupled receptor activity"/>
    <property type="evidence" value="ECO:0007669"/>
    <property type="project" value="UniProtKB-KW"/>
</dbReference>
<sequence length="593" mass="68127">HHWRLLVKLGQRLNCRPICGIIKGFETLSPFDGRHQYAKCERIEIPMCMDMKYNWTRMPNLVGHSNQKDAAIQVHEFTPLVRYGCSRLLRFFLCSLYAPMCTEMGGETMIIPVCRSMCLEVRQKCEPILSRFNFEWPKILDCSKLPQKSDPKPNNLCMEAPNVTHETELDPQIFDPLNKKDKKWQELVNKIRPLSNDNSEKHNIHKPMKCSDRFYLWDKSDHNDTCVPRCNMDVLFRQEDKDFAEIWMIVWASACCLSTVITFLTFVIDTTRFKYPERPIIFLSVCYAIYSMAFMIRAIIGPNAISCDKGHDGSEFLIQEGLESTWCIIVFLIMYFFGMASQLWWVILTLTWFLAAGRKWGQEAIESLSSYFHLAAWAIPAIKTIIILTMRRVDGDELTGLCYVGNQDISALTGFVLTPLILYLLLGTFFILAGFVALFRIRNNLKQDGTNIRKLEKLMAKIGVFAVLYTVPATCVIGCYFYERVNFQTMRNAAESLPCRTGDKGTLDCSLDKSFPSVEVYMLKIFMSLVVGITSGMWIWSNKTVSSWKKFCTNRFTRKKYGGNVTYQQAPVVVVKSHKCVPKTSGDVKTSNN</sequence>
<evidence type="ECO:0000256" key="9">
    <source>
        <dbReference type="ARBA" id="ARBA00023157"/>
    </source>
</evidence>
<dbReference type="PROSITE" id="PS50261">
    <property type="entry name" value="G_PROTEIN_RECEP_F2_4"/>
    <property type="match status" value="1"/>
</dbReference>
<feature type="disulfide bond" evidence="12">
    <location>
        <begin position="118"/>
        <end position="142"/>
    </location>
</feature>
<keyword evidence="7" id="KW-0297">G-protein coupled receptor</keyword>
<name>A0A8B6CDU9_MYTGA</name>
<keyword evidence="11" id="KW-0807">Transducer</keyword>
<dbReference type="GO" id="GO:0005886">
    <property type="term" value="C:plasma membrane"/>
    <property type="evidence" value="ECO:0007669"/>
    <property type="project" value="UniProtKB-SubCell"/>
</dbReference>
<dbReference type="SMART" id="SM01330">
    <property type="entry name" value="Frizzled"/>
    <property type="match status" value="1"/>
</dbReference>
<dbReference type="PRINTS" id="PR00489">
    <property type="entry name" value="FRIZZLED"/>
</dbReference>
<dbReference type="GO" id="GO:0017147">
    <property type="term" value="F:Wnt-protein binding"/>
    <property type="evidence" value="ECO:0007669"/>
    <property type="project" value="TreeGrafter"/>
</dbReference>
<evidence type="ECO:0000259" key="15">
    <source>
        <dbReference type="PROSITE" id="PS50261"/>
    </source>
</evidence>
<comment type="similarity">
    <text evidence="2">Belongs to the G-protein coupled receptor Fz/Smo family.</text>
</comment>
<dbReference type="InterPro" id="IPR015526">
    <property type="entry name" value="Frizzled/SFRP"/>
</dbReference>
<dbReference type="PROSITE" id="PS50038">
    <property type="entry name" value="FZ"/>
    <property type="match status" value="1"/>
</dbReference>
<dbReference type="OrthoDB" id="5959102at2759"/>
<keyword evidence="9 12" id="KW-1015">Disulfide bond</keyword>
<feature type="transmembrane region" description="Helical" evidence="13">
    <location>
        <begin position="521"/>
        <end position="540"/>
    </location>
</feature>
<dbReference type="Gene3D" id="1.20.1070.10">
    <property type="entry name" value="Rhodopsin 7-helix transmembrane proteins"/>
    <property type="match status" value="1"/>
</dbReference>
<evidence type="ECO:0000256" key="5">
    <source>
        <dbReference type="ARBA" id="ARBA00022692"/>
    </source>
</evidence>
<accession>A0A8B6CDU9</accession>
<dbReference type="SUPFAM" id="SSF63501">
    <property type="entry name" value="Frizzled cysteine-rich domain"/>
    <property type="match status" value="1"/>
</dbReference>
<feature type="transmembrane region" description="Helical" evidence="13">
    <location>
        <begin position="462"/>
        <end position="483"/>
    </location>
</feature>
<evidence type="ECO:0000256" key="4">
    <source>
        <dbReference type="ARBA" id="ARBA00022475"/>
    </source>
</evidence>
<comment type="caution">
    <text evidence="12">Lacks conserved residue(s) required for the propagation of feature annotation.</text>
</comment>
<evidence type="ECO:0000256" key="10">
    <source>
        <dbReference type="ARBA" id="ARBA00023170"/>
    </source>
</evidence>
<dbReference type="FunFam" id="1.20.1070.10:FF:000020">
    <property type="entry name" value="Frizzled class receptor 10"/>
    <property type="match status" value="1"/>
</dbReference>